<dbReference type="AlphaFoldDB" id="A0A1H1GLU7"/>
<reference evidence="2" key="1">
    <citation type="submission" date="2016-10" db="EMBL/GenBank/DDBJ databases">
        <authorList>
            <person name="Varghese N."/>
            <person name="Submissions S."/>
        </authorList>
    </citation>
    <scope>NUCLEOTIDE SEQUENCE [LARGE SCALE GENOMIC DNA]</scope>
    <source>
        <strain evidence="2">CGMCC 1.12397</strain>
    </source>
</reference>
<organism evidence="1 2">
    <name type="scientific">Halopelagius longus</name>
    <dbReference type="NCBI Taxonomy" id="1236180"/>
    <lineage>
        <taxon>Archaea</taxon>
        <taxon>Methanobacteriati</taxon>
        <taxon>Methanobacteriota</taxon>
        <taxon>Stenosarchaea group</taxon>
        <taxon>Halobacteria</taxon>
        <taxon>Halobacteriales</taxon>
        <taxon>Haloferacaceae</taxon>
    </lineage>
</organism>
<protein>
    <submittedName>
        <fullName evidence="1">Uncharacterized protein</fullName>
    </submittedName>
</protein>
<proteinExistence type="predicted"/>
<evidence type="ECO:0000313" key="2">
    <source>
        <dbReference type="Proteomes" id="UP000199289"/>
    </source>
</evidence>
<sequence>MDEEDFTWLIQEFNITAERASDRGISPKEFVVALEAYGDRARKQCEEPIPE</sequence>
<name>A0A1H1GLU7_9EURY</name>
<evidence type="ECO:0000313" key="1">
    <source>
        <dbReference type="EMBL" id="SDR14101.1"/>
    </source>
</evidence>
<accession>A0A1H1GLU7</accession>
<dbReference type="RefSeq" id="WP_175454502.1">
    <property type="nucleotide sequence ID" value="NZ_FNKQ01000006.1"/>
</dbReference>
<dbReference type="EMBL" id="FNKQ01000006">
    <property type="protein sequence ID" value="SDR14101.1"/>
    <property type="molecule type" value="Genomic_DNA"/>
</dbReference>
<gene>
    <name evidence="1" type="ORF">SAMN05216278_3754</name>
</gene>
<dbReference type="Proteomes" id="UP000199289">
    <property type="component" value="Unassembled WGS sequence"/>
</dbReference>
<dbReference type="OrthoDB" id="379894at2157"/>